<sequence length="357" mass="38372">MMSLLAVLKTADVDDLDMLTDYITDKGEGRLMLDRDNCKRLLCCKAASHYDIYDRELIANEIQAFGGNTLVNLFRRRGVPYGELVRDVGEHLKVNFSKNAAAIDIEVAILQKIFNDALARMSDSERMQVLSELNVGELTGLGPVNVATLLAAGRLGGFETYKMAVIVANAIAKSLLGRGLSFTTNAGLARVIGITLGPIGWVLTGLWTLADLGSPAYRVTVPCVIQIAYMRQKEMAKAAGLSATAQARALTVPPEVPVTKTTSKKPLHKESPVSKRPVAKKASTKKASIKKALTKKSSTKRASSKKATNGKTHSKASTRPVAKKATSRKVTKKAPASKKSGRKSGTASKKHAKAQKQ</sequence>
<feature type="compositionally biased region" description="Basic residues" evidence="2">
    <location>
        <begin position="312"/>
        <end position="357"/>
    </location>
</feature>
<dbReference type="EMBL" id="QRBE01000002">
    <property type="protein sequence ID" value="RDS83598.1"/>
    <property type="molecule type" value="Genomic_DNA"/>
</dbReference>
<comment type="caution">
    <text evidence="4">The sequence shown here is derived from an EMBL/GenBank/DDBJ whole genome shotgun (WGS) entry which is preliminary data.</text>
</comment>
<evidence type="ECO:0000313" key="5">
    <source>
        <dbReference type="Proteomes" id="UP000254258"/>
    </source>
</evidence>
<evidence type="ECO:0000313" key="4">
    <source>
        <dbReference type="EMBL" id="RDS83598.1"/>
    </source>
</evidence>
<dbReference type="RefSeq" id="WP_115494311.1">
    <property type="nucleotide sequence ID" value="NZ_QRBE01000002.1"/>
</dbReference>
<feature type="compositionally biased region" description="Basic residues" evidence="2">
    <location>
        <begin position="277"/>
        <end position="304"/>
    </location>
</feature>
<protein>
    <recommendedName>
        <fullName evidence="3">Ubiquinol-cytochrome c chaperone domain-containing protein</fullName>
    </recommendedName>
</protein>
<dbReference type="Pfam" id="PF03981">
    <property type="entry name" value="Ubiq_cyt_C_chap"/>
    <property type="match status" value="1"/>
</dbReference>
<proteinExistence type="inferred from homology"/>
<feature type="region of interest" description="Disordered" evidence="2">
    <location>
        <begin position="255"/>
        <end position="357"/>
    </location>
</feature>
<dbReference type="OrthoDB" id="9128717at2"/>
<evidence type="ECO:0000256" key="1">
    <source>
        <dbReference type="ARBA" id="ARBA00006436"/>
    </source>
</evidence>
<organism evidence="4 5">
    <name type="scientific">Dyella monticola</name>
    <dbReference type="NCBI Taxonomy" id="1927958"/>
    <lineage>
        <taxon>Bacteria</taxon>
        <taxon>Pseudomonadati</taxon>
        <taxon>Pseudomonadota</taxon>
        <taxon>Gammaproteobacteria</taxon>
        <taxon>Lysobacterales</taxon>
        <taxon>Rhodanobacteraceae</taxon>
        <taxon>Dyella</taxon>
    </lineage>
</organism>
<evidence type="ECO:0000256" key="2">
    <source>
        <dbReference type="SAM" id="MobiDB-lite"/>
    </source>
</evidence>
<dbReference type="InterPro" id="IPR021150">
    <property type="entry name" value="Ubiq_cyt_c_chap"/>
</dbReference>
<name>A0A370X5D7_9GAMM</name>
<keyword evidence="5" id="KW-1185">Reference proteome</keyword>
<evidence type="ECO:0000259" key="3">
    <source>
        <dbReference type="Pfam" id="PF03981"/>
    </source>
</evidence>
<reference evidence="4 5" key="1">
    <citation type="submission" date="2018-07" db="EMBL/GenBank/DDBJ databases">
        <title>Dyella monticola sp. nov. and Dyella psychrodurans sp. nov. isolated from monsoon evergreen broad-leaved forest soil of Dinghu Mountain, China.</title>
        <authorList>
            <person name="Gao Z."/>
            <person name="Qiu L."/>
        </authorList>
    </citation>
    <scope>NUCLEOTIDE SEQUENCE [LARGE SCALE GENOMIC DNA]</scope>
    <source>
        <strain evidence="4 5">4G-K06</strain>
    </source>
</reference>
<feature type="domain" description="Ubiquinol-cytochrome c chaperone" evidence="3">
    <location>
        <begin position="57"/>
        <end position="222"/>
    </location>
</feature>
<dbReference type="AlphaFoldDB" id="A0A370X5D7"/>
<accession>A0A370X5D7</accession>
<comment type="similarity">
    <text evidence="1">Belongs to the UPF0174 family.</text>
</comment>
<dbReference type="Proteomes" id="UP000254258">
    <property type="component" value="Unassembled WGS sequence"/>
</dbReference>
<gene>
    <name evidence="4" type="ORF">DWU98_04490</name>
</gene>